<gene>
    <name evidence="2" type="ORF">JKP88DRAFT_346377</name>
</gene>
<keyword evidence="3" id="KW-1185">Reference proteome</keyword>
<dbReference type="GO" id="GO:0051537">
    <property type="term" value="F:2 iron, 2 sulfur cluster binding"/>
    <property type="evidence" value="ECO:0007669"/>
    <property type="project" value="InterPro"/>
</dbReference>
<dbReference type="Gene3D" id="2.102.10.10">
    <property type="entry name" value="Rieske [2Fe-2S] iron-sulphur domain"/>
    <property type="match status" value="1"/>
</dbReference>
<evidence type="ECO:0000313" key="2">
    <source>
        <dbReference type="EMBL" id="KAG5193004.1"/>
    </source>
</evidence>
<dbReference type="Proteomes" id="UP000664859">
    <property type="component" value="Unassembled WGS sequence"/>
</dbReference>
<feature type="region of interest" description="Disordered" evidence="1">
    <location>
        <begin position="1"/>
        <end position="20"/>
    </location>
</feature>
<dbReference type="InterPro" id="IPR036922">
    <property type="entry name" value="Rieske_2Fe-2S_sf"/>
</dbReference>
<dbReference type="EMBL" id="JAFCMP010000001">
    <property type="protein sequence ID" value="KAG5193004.1"/>
    <property type="molecule type" value="Genomic_DNA"/>
</dbReference>
<accession>A0A835ZJ03</accession>
<name>A0A835ZJ03_9STRA</name>
<evidence type="ECO:0000256" key="1">
    <source>
        <dbReference type="SAM" id="MobiDB-lite"/>
    </source>
</evidence>
<dbReference type="AlphaFoldDB" id="A0A835ZJ03"/>
<proteinExistence type="predicted"/>
<comment type="caution">
    <text evidence="2">The sequence shown here is derived from an EMBL/GenBank/DDBJ whole genome shotgun (WGS) entry which is preliminary data.</text>
</comment>
<evidence type="ECO:0000313" key="3">
    <source>
        <dbReference type="Proteomes" id="UP000664859"/>
    </source>
</evidence>
<sequence>MRKGRKSPRKMLNELKGPGAAKSVDANATWLQVLNTDKEVGAEQGSTKLVNGKYAGDDLYFLLVRWGGKMYTVSESCGRCKFPLTDAKSCGRCKFPLTDAKITSGDGGAPIMTCPLCGATYDARTGERGAIASQGGLKDAFAGMMAQKEPKDLRAYETRVTPDGAVVRVIARGTVRGSGGVRHGAR</sequence>
<protein>
    <submittedName>
        <fullName evidence="2">Uncharacterized protein</fullName>
    </submittedName>
</protein>
<reference evidence="2" key="1">
    <citation type="submission" date="2021-02" db="EMBL/GenBank/DDBJ databases">
        <title>First Annotated Genome of the Yellow-green Alga Tribonema minus.</title>
        <authorList>
            <person name="Mahan K.M."/>
        </authorList>
    </citation>
    <scope>NUCLEOTIDE SEQUENCE</scope>
    <source>
        <strain evidence="2">UTEX B ZZ1240</strain>
    </source>
</reference>
<organism evidence="2 3">
    <name type="scientific">Tribonema minus</name>
    <dbReference type="NCBI Taxonomy" id="303371"/>
    <lineage>
        <taxon>Eukaryota</taxon>
        <taxon>Sar</taxon>
        <taxon>Stramenopiles</taxon>
        <taxon>Ochrophyta</taxon>
        <taxon>PX clade</taxon>
        <taxon>Xanthophyceae</taxon>
        <taxon>Tribonematales</taxon>
        <taxon>Tribonemataceae</taxon>
        <taxon>Tribonema</taxon>
    </lineage>
</organism>